<dbReference type="InterPro" id="IPR043151">
    <property type="entry name" value="BAH_sf"/>
</dbReference>
<sequence>MDRADVGTNDPDYTLGLCVGSGEPTAPLPTFPLKQSDTHQDGWAFSRARDAEGMHRMFAQILHHVRDVEVRNVDPTVQGEDGLRVLSDPLEECPDPQDNPEYYTQIARPTSLSAITHRVVHCEYASPALFEQDMLQLFHNARTWYGIGTQGYAETVTLQRLYQQLTPSREMLADGLGVRHIKAKSNDIDMVDALRKGARATRSFASSNAGPGRAAEAASNVHTELADAAYKGRIYRVGDWVHVMNPVNPSRPIVAQIFRLYKQRNSPGTFFTASWYYRPEQTSHAETRLFAAEEVVKTDVFGEHVLEDIVEDVLVLSRPTYKRARPQAAYWNKDAPVYFVEYKYDTANHEFYKIKRWASCVPECVRAKHTPMDVFSKVPIERESSLLARRIHAPGFSKLLEYAPPDDEMIEYVDPFEGAGTHALPASVEQVPVTSLPQPLPATHPERLRAYASFHAIATDLARRMSAAAYAALQNALVANPRASQGELLALSTKYHIPDALLVRLRDTALHAGVLQTPSPLKSSALPSIAAVVAANQAEASFQPLTPSVCDLFRRDAEGNLLWYAAPPLDGWHNATAVRDGSTHVPYPSLDYLQHCVQRAK</sequence>
<dbReference type="PROSITE" id="PS51038">
    <property type="entry name" value="BAH"/>
    <property type="match status" value="1"/>
</dbReference>
<dbReference type="Pfam" id="PF00439">
    <property type="entry name" value="Bromodomain"/>
    <property type="match status" value="1"/>
</dbReference>
<dbReference type="PROSITE" id="PS50014">
    <property type="entry name" value="BROMODOMAIN_2"/>
    <property type="match status" value="1"/>
</dbReference>
<feature type="domain" description="BAH" evidence="10">
    <location>
        <begin position="233"/>
        <end position="355"/>
    </location>
</feature>
<dbReference type="CDD" id="cd04369">
    <property type="entry name" value="Bromodomain"/>
    <property type="match status" value="1"/>
</dbReference>
<accession>A0A2N1JCI0</accession>
<dbReference type="GO" id="GO:0006368">
    <property type="term" value="P:transcription elongation by RNA polymerase II"/>
    <property type="evidence" value="ECO:0007669"/>
    <property type="project" value="TreeGrafter"/>
</dbReference>
<gene>
    <name evidence="11" type="ORF">MVES_001829</name>
</gene>
<dbReference type="GO" id="GO:0003682">
    <property type="term" value="F:chromatin binding"/>
    <property type="evidence" value="ECO:0007669"/>
    <property type="project" value="InterPro"/>
</dbReference>
<keyword evidence="12" id="KW-1185">Reference proteome</keyword>
<evidence type="ECO:0000259" key="10">
    <source>
        <dbReference type="PROSITE" id="PS51038"/>
    </source>
</evidence>
<protein>
    <recommendedName>
        <fullName evidence="13">Rsc1p</fullName>
    </recommendedName>
</protein>
<keyword evidence="6" id="KW-0804">Transcription</keyword>
<dbReference type="GO" id="GO:0006338">
    <property type="term" value="P:chromatin remodeling"/>
    <property type="evidence" value="ECO:0007669"/>
    <property type="project" value="InterPro"/>
</dbReference>
<dbReference type="Gene3D" id="1.20.920.10">
    <property type="entry name" value="Bromodomain-like"/>
    <property type="match status" value="1"/>
</dbReference>
<dbReference type="InterPro" id="IPR036427">
    <property type="entry name" value="Bromodomain-like_sf"/>
</dbReference>
<dbReference type="STRING" id="2020962.A0A2N1JCI0"/>
<dbReference type="EMBL" id="KZ454989">
    <property type="protein sequence ID" value="PKI84249.1"/>
    <property type="molecule type" value="Genomic_DNA"/>
</dbReference>
<evidence type="ECO:0008006" key="13">
    <source>
        <dbReference type="Google" id="ProtNLM"/>
    </source>
</evidence>
<organism evidence="11 12">
    <name type="scientific">Malassezia vespertilionis</name>
    <dbReference type="NCBI Taxonomy" id="2020962"/>
    <lineage>
        <taxon>Eukaryota</taxon>
        <taxon>Fungi</taxon>
        <taxon>Dikarya</taxon>
        <taxon>Basidiomycota</taxon>
        <taxon>Ustilaginomycotina</taxon>
        <taxon>Malasseziomycetes</taxon>
        <taxon>Malasseziales</taxon>
        <taxon>Malasseziaceae</taxon>
        <taxon>Malassezia</taxon>
    </lineage>
</organism>
<evidence type="ECO:0000256" key="5">
    <source>
        <dbReference type="ARBA" id="ARBA00023117"/>
    </source>
</evidence>
<comment type="subcellular location">
    <subcellularLocation>
        <location evidence="1">Nucleus</location>
    </subcellularLocation>
</comment>
<dbReference type="Pfam" id="PF01426">
    <property type="entry name" value="BAH"/>
    <property type="match status" value="1"/>
</dbReference>
<reference evidence="11 12" key="1">
    <citation type="submission" date="2017-10" db="EMBL/GenBank/DDBJ databases">
        <title>A novel species of cold-tolerant Malassezia isolated from bats.</title>
        <authorList>
            <person name="Lorch J.M."/>
            <person name="Palmer J.M."/>
            <person name="Vanderwolf K.J."/>
            <person name="Schmidt K.Z."/>
            <person name="Verant M.L."/>
            <person name="Weller T.J."/>
            <person name="Blehert D.S."/>
        </authorList>
    </citation>
    <scope>NUCLEOTIDE SEQUENCE [LARGE SCALE GENOMIC DNA]</scope>
    <source>
        <strain evidence="11 12">NWHC:44797-103</strain>
    </source>
</reference>
<evidence type="ECO:0000256" key="3">
    <source>
        <dbReference type="ARBA" id="ARBA00022853"/>
    </source>
</evidence>
<evidence type="ECO:0000256" key="4">
    <source>
        <dbReference type="ARBA" id="ARBA00023015"/>
    </source>
</evidence>
<dbReference type="SMART" id="SM00297">
    <property type="entry name" value="BROMO"/>
    <property type="match status" value="1"/>
</dbReference>
<evidence type="ECO:0000259" key="9">
    <source>
        <dbReference type="PROSITE" id="PS50014"/>
    </source>
</evidence>
<dbReference type="Proteomes" id="UP000232875">
    <property type="component" value="Unassembled WGS sequence"/>
</dbReference>
<keyword evidence="7" id="KW-0539">Nucleus</keyword>
<evidence type="ECO:0000313" key="12">
    <source>
        <dbReference type="Proteomes" id="UP000232875"/>
    </source>
</evidence>
<keyword evidence="4" id="KW-0805">Transcription regulation</keyword>
<keyword evidence="3" id="KW-0156">Chromatin regulator</keyword>
<dbReference type="Gene3D" id="2.30.30.490">
    <property type="match status" value="1"/>
</dbReference>
<keyword evidence="2" id="KW-0677">Repeat</keyword>
<evidence type="ECO:0000256" key="7">
    <source>
        <dbReference type="ARBA" id="ARBA00023242"/>
    </source>
</evidence>
<dbReference type="GO" id="GO:0016586">
    <property type="term" value="C:RSC-type complex"/>
    <property type="evidence" value="ECO:0007669"/>
    <property type="project" value="InterPro"/>
</dbReference>
<evidence type="ECO:0000256" key="1">
    <source>
        <dbReference type="ARBA" id="ARBA00004123"/>
    </source>
</evidence>
<dbReference type="PANTHER" id="PTHR16062">
    <property type="entry name" value="SWI/SNF-RELATED"/>
    <property type="match status" value="1"/>
</dbReference>
<name>A0A2N1JCI0_9BASI</name>
<dbReference type="SMART" id="SM00439">
    <property type="entry name" value="BAH"/>
    <property type="match status" value="1"/>
</dbReference>
<dbReference type="OrthoDB" id="1742084at2759"/>
<dbReference type="SUPFAM" id="SSF47370">
    <property type="entry name" value="Bromodomain"/>
    <property type="match status" value="1"/>
</dbReference>
<keyword evidence="5 8" id="KW-0103">Bromodomain</keyword>
<evidence type="ECO:0000313" key="11">
    <source>
        <dbReference type="EMBL" id="PKI84249.1"/>
    </source>
</evidence>
<dbReference type="AlphaFoldDB" id="A0A2N1JCI0"/>
<proteinExistence type="predicted"/>
<evidence type="ECO:0000256" key="6">
    <source>
        <dbReference type="ARBA" id="ARBA00023163"/>
    </source>
</evidence>
<evidence type="ECO:0000256" key="2">
    <source>
        <dbReference type="ARBA" id="ARBA00022737"/>
    </source>
</evidence>
<dbReference type="InterPro" id="IPR037382">
    <property type="entry name" value="Rsc/polybromo"/>
</dbReference>
<dbReference type="InterPro" id="IPR001487">
    <property type="entry name" value="Bromodomain"/>
</dbReference>
<dbReference type="InterPro" id="IPR001025">
    <property type="entry name" value="BAH_dom"/>
</dbReference>
<evidence type="ECO:0000256" key="8">
    <source>
        <dbReference type="PROSITE-ProRule" id="PRU00035"/>
    </source>
</evidence>
<dbReference type="PANTHER" id="PTHR16062:SF21">
    <property type="entry name" value="CHROMATIN STRUCTURE-REMODELING COMPLEX SUBUNIT RSC1-RELATED"/>
    <property type="match status" value="1"/>
</dbReference>
<feature type="domain" description="Bromo" evidence="9">
    <location>
        <begin position="82"/>
        <end position="152"/>
    </location>
</feature>